<evidence type="ECO:0000313" key="2">
    <source>
        <dbReference type="Proteomes" id="UP000192532"/>
    </source>
</evidence>
<protein>
    <submittedName>
        <fullName evidence="1">Uncharacterized protein</fullName>
    </submittedName>
</protein>
<accession>A0A1X0X2D0</accession>
<proteinExistence type="predicted"/>
<dbReference type="EMBL" id="LNVH01000001">
    <property type="protein sequence ID" value="ORJ33121.1"/>
    <property type="molecule type" value="Genomic_DNA"/>
</dbReference>
<gene>
    <name evidence="1" type="ORF">ATE37_05080</name>
</gene>
<comment type="caution">
    <text evidence="1">The sequence shown here is derived from an EMBL/GenBank/DDBJ whole genome shotgun (WGS) entry which is preliminary data.</text>
</comment>
<name>A0A1X0X2D0_STROR</name>
<reference evidence="1 2" key="1">
    <citation type="journal article" date="2016" name="PLoS ONE">
        <title>Comparative Genomics Analysis of Streptococcus tigurinus Strains Identifies Genetic Elements Specifically and Uniquely Present in Highly Virulent Strains.</title>
        <authorList>
            <person name="Diene S.M."/>
            <person name="Francois P."/>
            <person name="Zbinden A."/>
            <person name="Entenza J.M."/>
            <person name="Resch G."/>
        </authorList>
    </citation>
    <scope>NUCLEOTIDE SEQUENCE [LARGE SCALE GENOMIC DNA]</scope>
    <source>
        <strain evidence="1 2">859</strain>
    </source>
</reference>
<dbReference type="RefSeq" id="WP_084867264.1">
    <property type="nucleotide sequence ID" value="NZ_LNVH01000001.1"/>
</dbReference>
<dbReference type="AlphaFoldDB" id="A0A1X0X2D0"/>
<dbReference type="Proteomes" id="UP000192532">
    <property type="component" value="Unassembled WGS sequence"/>
</dbReference>
<organism evidence="1 2">
    <name type="scientific">Streptococcus oralis subsp. tigurinus</name>
    <dbReference type="NCBI Taxonomy" id="1077464"/>
    <lineage>
        <taxon>Bacteria</taxon>
        <taxon>Bacillati</taxon>
        <taxon>Bacillota</taxon>
        <taxon>Bacilli</taxon>
        <taxon>Lactobacillales</taxon>
        <taxon>Streptococcaceae</taxon>
        <taxon>Streptococcus</taxon>
    </lineage>
</organism>
<sequence>MMGNNVMNANFFVKCKTCYSIMRIRVQAGYYNWIPFTYECPECKVICSGEISIHSQISPSEKMNSKPIAKLKNCIEVNEDELAIDEVNSVIQLSSELYTDKFMKSEGVTHQMENLSPHMQYAISGIDTSELQEIVLRFLCKLYSREEDYLAFWNLYEKSPKYLYKKKKLLNISNINLKNQNENQKIGFLQDFLYDEIRNNKYYKNLGYNFLSKVESIRKKKFKEFQKLSTFLEFNYLFFSRKLFTVTSNFLNYYNYILPIILNELAGTLKVDDVKTSLGIAQTDFETLKSFFSENYEDLKDLVVLLVLINNIYYREDISKFHEQFNSEFSKISGDIGNDLLLFNSKIRNVGNRIKIYKYDESNDIMDSVFDNEIRNSIDHRDYNYDYNNQLISFQNKSDGKKMYLIEFGNYLLKGFILANILWDVIMYVSKESRLSLDNK</sequence>
<evidence type="ECO:0000313" key="1">
    <source>
        <dbReference type="EMBL" id="ORJ33121.1"/>
    </source>
</evidence>